<dbReference type="PROSITE" id="PS00211">
    <property type="entry name" value="ABC_TRANSPORTER_1"/>
    <property type="match status" value="1"/>
</dbReference>
<feature type="transmembrane region" description="Helical" evidence="10">
    <location>
        <begin position="1382"/>
        <end position="1404"/>
    </location>
</feature>
<evidence type="ECO:0000256" key="5">
    <source>
        <dbReference type="ARBA" id="ARBA00022741"/>
    </source>
</evidence>
<feature type="transmembrane region" description="Helical" evidence="10">
    <location>
        <begin position="12"/>
        <end position="34"/>
    </location>
</feature>
<dbReference type="OrthoDB" id="6500128at2759"/>
<name>A0A5C3E6U0_9BASI</name>
<feature type="transmembrane region" description="Helical" evidence="10">
    <location>
        <begin position="626"/>
        <end position="653"/>
    </location>
</feature>
<dbReference type="InterPro" id="IPR003593">
    <property type="entry name" value="AAA+_ATPase"/>
</dbReference>
<dbReference type="GO" id="GO:0000329">
    <property type="term" value="C:fungal-type vacuole membrane"/>
    <property type="evidence" value="ECO:0007669"/>
    <property type="project" value="UniProtKB-ARBA"/>
</dbReference>
<feature type="compositionally biased region" description="Polar residues" evidence="9">
    <location>
        <begin position="457"/>
        <end position="477"/>
    </location>
</feature>
<feature type="compositionally biased region" description="Acidic residues" evidence="9">
    <location>
        <begin position="486"/>
        <end position="499"/>
    </location>
</feature>
<dbReference type="InterPro" id="IPR011527">
    <property type="entry name" value="ABC1_TM_dom"/>
</dbReference>
<dbReference type="InterPro" id="IPR050173">
    <property type="entry name" value="ABC_transporter_C-like"/>
</dbReference>
<keyword evidence="5" id="KW-0547">Nucleotide-binding</keyword>
<dbReference type="CDD" id="cd18604">
    <property type="entry name" value="ABC_6TM_VMR1_D2_like"/>
    <property type="match status" value="1"/>
</dbReference>
<feature type="domain" description="ABC transmembrane type-1" evidence="12">
    <location>
        <begin position="502"/>
        <end position="690"/>
    </location>
</feature>
<dbReference type="PROSITE" id="PS50893">
    <property type="entry name" value="ABC_TRANSPORTER_2"/>
    <property type="match status" value="2"/>
</dbReference>
<evidence type="ECO:0000256" key="3">
    <source>
        <dbReference type="ARBA" id="ARBA00022692"/>
    </source>
</evidence>
<proteinExistence type="predicted"/>
<reference evidence="13 14" key="1">
    <citation type="submission" date="2018-03" db="EMBL/GenBank/DDBJ databases">
        <authorList>
            <person name="Guldener U."/>
        </authorList>
    </citation>
    <scope>NUCLEOTIDE SEQUENCE [LARGE SCALE GENOMIC DNA]</scope>
    <source>
        <strain evidence="13 14">NBRC100155</strain>
    </source>
</reference>
<feature type="region of interest" description="Disordered" evidence="9">
    <location>
        <begin position="1606"/>
        <end position="1649"/>
    </location>
</feature>
<protein>
    <submittedName>
        <fullName evidence="13">Related to YBT1 - Vacuolar, ABC protein transporting bile acids</fullName>
    </submittedName>
</protein>
<feature type="transmembrane region" description="Helical" evidence="10">
    <location>
        <begin position="157"/>
        <end position="175"/>
    </location>
</feature>
<keyword evidence="14" id="KW-1185">Reference proteome</keyword>
<feature type="domain" description="ABC transmembrane type-1" evidence="12">
    <location>
        <begin position="1151"/>
        <end position="1439"/>
    </location>
</feature>
<dbReference type="PROSITE" id="PS50929">
    <property type="entry name" value="ABC_TM1F"/>
    <property type="match status" value="2"/>
</dbReference>
<dbReference type="Gene3D" id="3.40.50.300">
    <property type="entry name" value="P-loop containing nucleotide triphosphate hydrolases"/>
    <property type="match status" value="2"/>
</dbReference>
<evidence type="ECO:0000313" key="13">
    <source>
        <dbReference type="EMBL" id="SPO25316.1"/>
    </source>
</evidence>
<dbReference type="GO" id="GO:0140359">
    <property type="term" value="F:ABC-type transporter activity"/>
    <property type="evidence" value="ECO:0007669"/>
    <property type="project" value="InterPro"/>
</dbReference>
<keyword evidence="8 10" id="KW-0472">Membrane</keyword>
<dbReference type="SUPFAM" id="SSF90123">
    <property type="entry name" value="ABC transporter transmembrane region"/>
    <property type="match status" value="2"/>
</dbReference>
<accession>A0A5C3E6U0</accession>
<feature type="compositionally biased region" description="Polar residues" evidence="9">
    <location>
        <begin position="1606"/>
        <end position="1617"/>
    </location>
</feature>
<dbReference type="PANTHER" id="PTHR24223">
    <property type="entry name" value="ATP-BINDING CASSETTE SUB-FAMILY C"/>
    <property type="match status" value="1"/>
</dbReference>
<evidence type="ECO:0000259" key="12">
    <source>
        <dbReference type="PROSITE" id="PS50929"/>
    </source>
</evidence>
<dbReference type="Proteomes" id="UP000324022">
    <property type="component" value="Unassembled WGS sequence"/>
</dbReference>
<dbReference type="SMART" id="SM00382">
    <property type="entry name" value="AAA"/>
    <property type="match status" value="2"/>
</dbReference>
<keyword evidence="4" id="KW-0677">Repeat</keyword>
<evidence type="ECO:0000256" key="10">
    <source>
        <dbReference type="SAM" id="Phobius"/>
    </source>
</evidence>
<keyword evidence="3 10" id="KW-0812">Transmembrane</keyword>
<dbReference type="GO" id="GO:0005524">
    <property type="term" value="F:ATP binding"/>
    <property type="evidence" value="ECO:0007669"/>
    <property type="project" value="UniProtKB-KW"/>
</dbReference>
<dbReference type="FunFam" id="1.20.1560.10:FF:000013">
    <property type="entry name" value="ABC transporter C family member 2"/>
    <property type="match status" value="1"/>
</dbReference>
<evidence type="ECO:0000256" key="2">
    <source>
        <dbReference type="ARBA" id="ARBA00022448"/>
    </source>
</evidence>
<dbReference type="PANTHER" id="PTHR24223:SF443">
    <property type="entry name" value="MULTIDRUG-RESISTANCE LIKE PROTEIN 1, ISOFORM I"/>
    <property type="match status" value="1"/>
</dbReference>
<sequence length="1786" mass="194908">MYNDREMRQGVPGWMCATTCLGFSITAGILFSYFKSRGSATALTTCDPPTNSLSDLFTHPLISDLNRDDQHDVQPIDPVDSGSFDDDHEPLVCPRAEEPLSTYCDQASYRRFRIAVQSALQLMAIAGLVIDTVVVVADQRALIQQRHLPPFLSKLHFAVASFLHHLAVLLVVTAFPRLAQLHRLATVLVLSSVHTLTLIFTTLVDYQLRQTITTPRLLTSCRLTNLCLSVSSALVALTAPTGPALSVKPHVNIERRVMKSVSGGGSIAQFMLGFMALPLVSSAARNGHVDKEDVPALDHTLQSSHLCKKIIRTYRHTLHLGTRSNSSATPRPSNVKARTLLTSLFRSNTAHLCKALCLLVVVSVSSLLPKLGLKLILQALETHDTETNTRGRADSVGERARATLLVSTTFFLALLFDSFVTYCLHAQVKVVIEARVHTQLASLIAWKRLRQKENVGCSSASYPSKPQHQDNSTFSLGSDSDRSYSDDPDMDADSEEPEAEATASSVINLITTDVERILHQIDSLALGCTAPLEIIFGIYAAHMILGNGALVGLGVAALLQPIAYISGQVTERIDDGLQQVRDRRVSALSGFLKAIKTVKYQALENHVASKVMRIRQEEIRWQTKSWVVYTLLGGFFRLVPSLAIIVALAWFTIFEGNVLTASVVFPAVAVMGELQFAASHLPDVFLSLIQGWVSLKRISNFLESEEVMLPTMPYRPPPSTDSADHVDSFETLPPSMAQISVQFAEHPWIEPPEGLSPPVKASSASRLPSSICMGSAESPSSSSLRAESDPVTRTSDVIFESGKINLICGKTGSGKSLLLLALLGETQLPWAEVECPRSHPDTLLRAGRRTSLFGLQRTSAWTPDPSITSYVPQNPFLLAASIRDNILYGLEFDAARFEAVVFACGLKPDLAMLMHGEHTLIVAEGSNVSGGQKARISLARAIYSRAGTVLIDDCLSAVDAKTSKHIRDNLFDSKEGKAANLLHGRTTILVTHHVGLIVSRCATVLELDKGHQVFFGHARQYMESSFYSYNKTISEQLDVSSTDAERLDPVTSQSSVNNLEDCALDSLDGKTNDHVKETLSTRQPAQQLSKQNLSGPSLHHRDELADSFSTESSDSAMDRGFDEENRARGRVPFDVYRTYIQAGGGVLLWSLVISIAYLESFAEFAGNWWLRKWTQCSTPEAQMGGHCQGQTGHETGWWLKHWALIQALEVVITVACSALICTSSVLAGSRLFQQMLNAILQAPLRFHESMPLGHILKRFGQDMESIDSHLAEEISETLNSLMATITSILGMSVGGGPVVIGLFLLIAPVFCVLVSVFTVTSRDLQRLGSIADGRQMTKLSELITGVITIRAFGDSSKCYARFLRTLDESVTLHFWQSLLQQWLSFLMGMLSSIFVLMAVLLATLSPGHSAARTGFTLVFIQSLTSTLQHGLESLTSVEQSFVAVERVLEHIKVEAEPLDELSSPNGSDVVQGWPSRGAIEIRDLYVSYAPHLPDVLKGVSLSIRPGEKVALVGATGSGKTTLVSALFRMVDFRRGSIKIDGRDITDLSLRTLRSQMTIILQDSHVFSGTLRETVDPLGQHSDDAINRVLRQVGLLENKLHTLEGSSSRNYGTFSRPTGSGPPSKAGPVGDTVDGNANINGGTRPSWTLESRIDDGGRNLALGETQLLSLARLLLCSSSTDKKRIVILDEISSAVDYSTDTKMQQLLDLHFADCHSTVLTVAHRLSSIIGYDTIVVLHGGRVVEKGAPSELLAKQNGWFTELAKSLSEGERAALEKTVGVRCSMRKD</sequence>
<dbReference type="InterPro" id="IPR036640">
    <property type="entry name" value="ABC1_TM_sf"/>
</dbReference>
<feature type="transmembrane region" description="Helical" evidence="10">
    <location>
        <begin position="184"/>
        <end position="203"/>
    </location>
</feature>
<evidence type="ECO:0000313" key="14">
    <source>
        <dbReference type="Proteomes" id="UP000324022"/>
    </source>
</evidence>
<evidence type="ECO:0000256" key="6">
    <source>
        <dbReference type="ARBA" id="ARBA00022840"/>
    </source>
</evidence>
<dbReference type="InterPro" id="IPR017871">
    <property type="entry name" value="ABC_transporter-like_CS"/>
</dbReference>
<keyword evidence="2" id="KW-0813">Transport</keyword>
<keyword evidence="6" id="KW-0067">ATP-binding</keyword>
<keyword evidence="7 10" id="KW-1133">Transmembrane helix</keyword>
<organism evidence="13 14">
    <name type="scientific">Ustilago trichophora</name>
    <dbReference type="NCBI Taxonomy" id="86804"/>
    <lineage>
        <taxon>Eukaryota</taxon>
        <taxon>Fungi</taxon>
        <taxon>Dikarya</taxon>
        <taxon>Basidiomycota</taxon>
        <taxon>Ustilaginomycotina</taxon>
        <taxon>Ustilaginomycetes</taxon>
        <taxon>Ustilaginales</taxon>
        <taxon>Ustilaginaceae</taxon>
        <taxon>Ustilago</taxon>
    </lineage>
</organism>
<evidence type="ECO:0000259" key="11">
    <source>
        <dbReference type="PROSITE" id="PS50893"/>
    </source>
</evidence>
<dbReference type="SUPFAM" id="SSF52540">
    <property type="entry name" value="P-loop containing nucleoside triphosphate hydrolases"/>
    <property type="match status" value="2"/>
</dbReference>
<evidence type="ECO:0000256" key="9">
    <source>
        <dbReference type="SAM" id="MobiDB-lite"/>
    </source>
</evidence>
<feature type="domain" description="ABC transporter" evidence="11">
    <location>
        <begin position="759"/>
        <end position="1034"/>
    </location>
</feature>
<comment type="subcellular location">
    <subcellularLocation>
        <location evidence="1">Vacuole membrane</location>
        <topology evidence="1">Multi-pass membrane protein</topology>
    </subcellularLocation>
</comment>
<dbReference type="CDD" id="cd18596">
    <property type="entry name" value="ABC_6TM_VMR1_D1_like"/>
    <property type="match status" value="1"/>
</dbReference>
<feature type="region of interest" description="Disordered" evidence="9">
    <location>
        <begin position="770"/>
        <end position="789"/>
    </location>
</feature>
<dbReference type="InterPro" id="IPR027417">
    <property type="entry name" value="P-loop_NTPase"/>
</dbReference>
<feature type="compositionally biased region" description="Low complexity" evidence="9">
    <location>
        <begin position="775"/>
        <end position="785"/>
    </location>
</feature>
<evidence type="ECO:0000256" key="7">
    <source>
        <dbReference type="ARBA" id="ARBA00022989"/>
    </source>
</evidence>
<gene>
    <name evidence="13" type="ORF">UTRI_10102</name>
</gene>
<feature type="compositionally biased region" description="Polar residues" evidence="9">
    <location>
        <begin position="1634"/>
        <end position="1648"/>
    </location>
</feature>
<dbReference type="Pfam" id="PF00005">
    <property type="entry name" value="ABC_tran"/>
    <property type="match status" value="2"/>
</dbReference>
<evidence type="ECO:0000256" key="1">
    <source>
        <dbReference type="ARBA" id="ARBA00004128"/>
    </source>
</evidence>
<feature type="region of interest" description="Disordered" evidence="9">
    <location>
        <begin position="457"/>
        <end position="503"/>
    </location>
</feature>
<dbReference type="Gene3D" id="1.20.1560.10">
    <property type="entry name" value="ABC transporter type 1, transmembrane domain"/>
    <property type="match status" value="2"/>
</dbReference>
<feature type="transmembrane region" description="Helical" evidence="10">
    <location>
        <begin position="1298"/>
        <end position="1319"/>
    </location>
</feature>
<feature type="domain" description="ABC transporter" evidence="11">
    <location>
        <begin position="1479"/>
        <end position="1763"/>
    </location>
</feature>
<dbReference type="Pfam" id="PF00664">
    <property type="entry name" value="ABC_membrane"/>
    <property type="match status" value="2"/>
</dbReference>
<dbReference type="InterPro" id="IPR003439">
    <property type="entry name" value="ABC_transporter-like_ATP-bd"/>
</dbReference>
<dbReference type="EMBL" id="OOIN01000011">
    <property type="protein sequence ID" value="SPO25316.1"/>
    <property type="molecule type" value="Genomic_DNA"/>
</dbReference>
<feature type="compositionally biased region" description="Polar residues" evidence="9">
    <location>
        <begin position="1080"/>
        <end position="1095"/>
    </location>
</feature>
<dbReference type="GO" id="GO:0016887">
    <property type="term" value="F:ATP hydrolysis activity"/>
    <property type="evidence" value="ECO:0007669"/>
    <property type="project" value="InterPro"/>
</dbReference>
<feature type="transmembrane region" description="Helical" evidence="10">
    <location>
        <begin position="119"/>
        <end position="137"/>
    </location>
</feature>
<evidence type="ECO:0000256" key="4">
    <source>
        <dbReference type="ARBA" id="ARBA00022737"/>
    </source>
</evidence>
<evidence type="ECO:0000256" key="8">
    <source>
        <dbReference type="ARBA" id="ARBA00023136"/>
    </source>
</evidence>
<feature type="region of interest" description="Disordered" evidence="9">
    <location>
        <begin position="1078"/>
        <end position="1100"/>
    </location>
</feature>